<feature type="binding site" evidence="4">
    <location>
        <position position="30"/>
    </location>
    <ligand>
        <name>Mg(2+)</name>
        <dbReference type="ChEBI" id="CHEBI:18420"/>
    </ligand>
</feature>
<dbReference type="InterPro" id="IPR027417">
    <property type="entry name" value="P-loop_NTPase"/>
</dbReference>
<evidence type="ECO:0000256" key="1">
    <source>
        <dbReference type="ARBA" id="ARBA00022741"/>
    </source>
</evidence>
<keyword evidence="4" id="KW-0460">Magnesium</keyword>
<dbReference type="Pfam" id="PF00025">
    <property type="entry name" value="Arf"/>
    <property type="match status" value="1"/>
</dbReference>
<dbReference type="OrthoDB" id="2011769at2759"/>
<comment type="similarity">
    <text evidence="5">Belongs to the small GTPase superfamily. Arf family.</text>
</comment>
<dbReference type="InterPro" id="IPR005225">
    <property type="entry name" value="Small_GTP-bd"/>
</dbReference>
<dbReference type="GO" id="GO:0005525">
    <property type="term" value="F:GTP binding"/>
    <property type="evidence" value="ECO:0007669"/>
    <property type="project" value="UniProtKB-KW"/>
</dbReference>
<dbReference type="AlphaFoldDB" id="A0A8J2SSV8"/>
<dbReference type="SMART" id="SM00177">
    <property type="entry name" value="ARF"/>
    <property type="match status" value="1"/>
</dbReference>
<keyword evidence="1 3" id="KW-0547">Nucleotide-binding</keyword>
<dbReference type="SUPFAM" id="SSF52540">
    <property type="entry name" value="P-loop containing nucleoside triphosphate hydrolases"/>
    <property type="match status" value="1"/>
</dbReference>
<dbReference type="Proteomes" id="UP000789595">
    <property type="component" value="Unassembled WGS sequence"/>
</dbReference>
<protein>
    <recommendedName>
        <fullName evidence="8">ADP-ribosylation factor-like protein 8</fullName>
    </recommendedName>
</protein>
<dbReference type="PROSITE" id="PS51417">
    <property type="entry name" value="ARF"/>
    <property type="match status" value="1"/>
</dbReference>
<feature type="binding site" evidence="4">
    <location>
        <position position="47"/>
    </location>
    <ligand>
        <name>Mg(2+)</name>
        <dbReference type="ChEBI" id="CHEBI:18420"/>
    </ligand>
</feature>
<dbReference type="Gene3D" id="3.40.50.300">
    <property type="entry name" value="P-loop containing nucleotide triphosphate hydrolases"/>
    <property type="match status" value="1"/>
</dbReference>
<dbReference type="EMBL" id="CAKKNE010000004">
    <property type="protein sequence ID" value="CAH0373062.1"/>
    <property type="molecule type" value="Genomic_DNA"/>
</dbReference>
<dbReference type="SMART" id="SM00178">
    <property type="entry name" value="SAR"/>
    <property type="match status" value="1"/>
</dbReference>
<keyword evidence="7" id="KW-1185">Reference proteome</keyword>
<organism evidence="6 7">
    <name type="scientific">Pelagomonas calceolata</name>
    <dbReference type="NCBI Taxonomy" id="35677"/>
    <lineage>
        <taxon>Eukaryota</taxon>
        <taxon>Sar</taxon>
        <taxon>Stramenopiles</taxon>
        <taxon>Ochrophyta</taxon>
        <taxon>Pelagophyceae</taxon>
        <taxon>Pelagomonadales</taxon>
        <taxon>Pelagomonadaceae</taxon>
        <taxon>Pelagomonas</taxon>
    </lineage>
</organism>
<feature type="binding site" evidence="3">
    <location>
        <begin position="23"/>
        <end position="30"/>
    </location>
    <ligand>
        <name>GTP</name>
        <dbReference type="ChEBI" id="CHEBI:37565"/>
    </ligand>
</feature>
<evidence type="ECO:0000256" key="2">
    <source>
        <dbReference type="ARBA" id="ARBA00023134"/>
    </source>
</evidence>
<dbReference type="GO" id="GO:0046872">
    <property type="term" value="F:metal ion binding"/>
    <property type="evidence" value="ECO:0007669"/>
    <property type="project" value="UniProtKB-KW"/>
</dbReference>
<dbReference type="NCBIfam" id="TIGR00231">
    <property type="entry name" value="small_GTP"/>
    <property type="match status" value="1"/>
</dbReference>
<accession>A0A8J2SSV8</accession>
<gene>
    <name evidence="6" type="ORF">PECAL_4P02330</name>
</gene>
<evidence type="ECO:0000313" key="7">
    <source>
        <dbReference type="Proteomes" id="UP000789595"/>
    </source>
</evidence>
<dbReference type="PANTHER" id="PTHR45732:SF2">
    <property type="entry name" value="ADP-RIBOSYLATION FACTOR LIKE PROTEIN"/>
    <property type="match status" value="1"/>
</dbReference>
<dbReference type="GO" id="GO:0003924">
    <property type="term" value="F:GTPase activity"/>
    <property type="evidence" value="ECO:0007669"/>
    <property type="project" value="InterPro"/>
</dbReference>
<dbReference type="SMART" id="SM00175">
    <property type="entry name" value="RAB"/>
    <property type="match status" value="1"/>
</dbReference>
<sequence>MGAFLTKLLDTFYAKKLEVVLVGLENSGKTTLLNVLAAGRPVETCPTIGLNVKLVRKGGVQMKCWDIGGQAQYRSEWGRYTRGCDVIIFVVDSHAIESIPLARKELHRLLEDRELATTPVLVVSNKIDLEPHVTEGDLIRDLNLDYVTENPWIVIPISALKVVNVDQVLQWLIKQGNSKPSS</sequence>
<keyword evidence="2 3" id="KW-0342">GTP-binding</keyword>
<dbReference type="PRINTS" id="PR00328">
    <property type="entry name" value="SAR1GTPBP"/>
</dbReference>
<evidence type="ECO:0008006" key="8">
    <source>
        <dbReference type="Google" id="ProtNLM"/>
    </source>
</evidence>
<evidence type="ECO:0000256" key="5">
    <source>
        <dbReference type="RuleBase" id="RU003925"/>
    </source>
</evidence>
<evidence type="ECO:0000313" key="6">
    <source>
        <dbReference type="EMBL" id="CAH0373062.1"/>
    </source>
</evidence>
<dbReference type="InterPro" id="IPR006689">
    <property type="entry name" value="Small_GTPase_ARF/SAR"/>
</dbReference>
<dbReference type="PANTHER" id="PTHR45732">
    <property type="entry name" value="ADP-RIBOSYLATION FACTOR-LIKE PROTEIN 8"/>
    <property type="match status" value="1"/>
</dbReference>
<comment type="caution">
    <text evidence="6">The sequence shown here is derived from an EMBL/GenBank/DDBJ whole genome shotgun (WGS) entry which is preliminary data.</text>
</comment>
<name>A0A8J2SSV8_9STRA</name>
<feature type="binding site" evidence="3">
    <location>
        <position position="69"/>
    </location>
    <ligand>
        <name>GTP</name>
        <dbReference type="ChEBI" id="CHEBI:37565"/>
    </ligand>
</feature>
<evidence type="ECO:0000256" key="3">
    <source>
        <dbReference type="PIRSR" id="PIRSR606689-1"/>
    </source>
</evidence>
<proteinExistence type="inferred from homology"/>
<feature type="binding site" evidence="3">
    <location>
        <begin position="125"/>
        <end position="128"/>
    </location>
    <ligand>
        <name>GTP</name>
        <dbReference type="ChEBI" id="CHEBI:37565"/>
    </ligand>
</feature>
<dbReference type="FunFam" id="3.40.50.300:FF:001120">
    <property type="entry name" value="ADP-ribosylation factor family"/>
    <property type="match status" value="1"/>
</dbReference>
<reference evidence="6" key="1">
    <citation type="submission" date="2021-11" db="EMBL/GenBank/DDBJ databases">
        <authorList>
            <consortium name="Genoscope - CEA"/>
            <person name="William W."/>
        </authorList>
    </citation>
    <scope>NUCLEOTIDE SEQUENCE</scope>
</reference>
<keyword evidence="4" id="KW-0479">Metal-binding</keyword>
<evidence type="ECO:0000256" key="4">
    <source>
        <dbReference type="PIRSR" id="PIRSR606689-2"/>
    </source>
</evidence>